<dbReference type="PROSITE" id="PS51257">
    <property type="entry name" value="PROKAR_LIPOPROTEIN"/>
    <property type="match status" value="1"/>
</dbReference>
<sequence>MKRRDFFYSIAGAAATLSAGGCGSSQAGELLLGREFMDAVARFLNLPGTPVYSIDIVSTPSQQAWAMEHLADRETVIGSAFKTFIVAKCLQDVEAGRLTYMQLVDINDEIRVNGSPVFINLAGSVQLRSVLDAMIAYSDNTATDAAMKMVGAEHVRAFLTSAGLLSTRIPDSIRIFESYAAGAPPGVDIGWEGIKSLLQGVLPGTPRPVDNDQVSIVSTMKELVSYYKRVLRGEFFSNASTVSEFKRVHADGNIFFADLPETSIYGKRGNASWMEFHVLCYAGQMIPCDGVTVTFAFAVNWNGPDAGMAEISGDFNGAIKDALLAIKRHFGTAPAK</sequence>
<dbReference type="RefSeq" id="WP_200590226.1">
    <property type="nucleotide sequence ID" value="NZ_JAEPBG010000001.1"/>
</dbReference>
<gene>
    <name evidence="5" type="ORF">JJB74_02450</name>
</gene>
<dbReference type="Gene3D" id="3.40.710.10">
    <property type="entry name" value="DD-peptidase/beta-lactamase superfamily"/>
    <property type="match status" value="1"/>
</dbReference>
<proteinExistence type="inferred from homology"/>
<evidence type="ECO:0000259" key="4">
    <source>
        <dbReference type="Pfam" id="PF13354"/>
    </source>
</evidence>
<name>A0A934W5Q2_9BURK</name>
<comment type="catalytic activity">
    <reaction evidence="1">
        <text>a beta-lactam + H2O = a substituted beta-amino acid</text>
        <dbReference type="Rhea" id="RHEA:20401"/>
        <dbReference type="ChEBI" id="CHEBI:15377"/>
        <dbReference type="ChEBI" id="CHEBI:35627"/>
        <dbReference type="ChEBI" id="CHEBI:140347"/>
        <dbReference type="EC" id="3.5.2.6"/>
    </reaction>
</comment>
<keyword evidence="5" id="KW-0378">Hydrolase</keyword>
<dbReference type="EMBL" id="JAEPBG010000001">
    <property type="protein sequence ID" value="MBK4733468.1"/>
    <property type="molecule type" value="Genomic_DNA"/>
</dbReference>
<feature type="domain" description="Beta-lactamase class A catalytic" evidence="4">
    <location>
        <begin position="67"/>
        <end position="240"/>
    </location>
</feature>
<dbReference type="Pfam" id="PF13354">
    <property type="entry name" value="Beta-lactamase2"/>
    <property type="match status" value="1"/>
</dbReference>
<dbReference type="GO" id="GO:0046677">
    <property type="term" value="P:response to antibiotic"/>
    <property type="evidence" value="ECO:0007669"/>
    <property type="project" value="InterPro"/>
</dbReference>
<reference evidence="5" key="1">
    <citation type="submission" date="2021-01" db="EMBL/GenBank/DDBJ databases">
        <title>Genome sequence of strain Noviherbaspirillum sp. DKR-6.</title>
        <authorList>
            <person name="Chaudhary D.K."/>
        </authorList>
    </citation>
    <scope>NUCLEOTIDE SEQUENCE</scope>
    <source>
        <strain evidence="5">DKR-6</strain>
    </source>
</reference>
<evidence type="ECO:0000256" key="1">
    <source>
        <dbReference type="ARBA" id="ARBA00001526"/>
    </source>
</evidence>
<evidence type="ECO:0000313" key="6">
    <source>
        <dbReference type="Proteomes" id="UP000622890"/>
    </source>
</evidence>
<keyword evidence="6" id="KW-1185">Reference proteome</keyword>
<dbReference type="Proteomes" id="UP000622890">
    <property type="component" value="Unassembled WGS sequence"/>
</dbReference>
<dbReference type="AlphaFoldDB" id="A0A934W5Q2"/>
<dbReference type="GO" id="GO:0008800">
    <property type="term" value="F:beta-lactamase activity"/>
    <property type="evidence" value="ECO:0007669"/>
    <property type="project" value="UniProtKB-EC"/>
</dbReference>
<comment type="similarity">
    <text evidence="2">Belongs to the class-A beta-lactamase family.</text>
</comment>
<dbReference type="InterPro" id="IPR012338">
    <property type="entry name" value="Beta-lactam/transpept-like"/>
</dbReference>
<organism evidence="5 6">
    <name type="scientific">Noviherbaspirillum pedocola</name>
    <dbReference type="NCBI Taxonomy" id="2801341"/>
    <lineage>
        <taxon>Bacteria</taxon>
        <taxon>Pseudomonadati</taxon>
        <taxon>Pseudomonadota</taxon>
        <taxon>Betaproteobacteria</taxon>
        <taxon>Burkholderiales</taxon>
        <taxon>Oxalobacteraceae</taxon>
        <taxon>Noviherbaspirillum</taxon>
    </lineage>
</organism>
<comment type="caution">
    <text evidence="5">The sequence shown here is derived from an EMBL/GenBank/DDBJ whole genome shotgun (WGS) entry which is preliminary data.</text>
</comment>
<dbReference type="SUPFAM" id="SSF56601">
    <property type="entry name" value="beta-lactamase/transpeptidase-like"/>
    <property type="match status" value="1"/>
</dbReference>
<evidence type="ECO:0000256" key="3">
    <source>
        <dbReference type="ARBA" id="ARBA00012865"/>
    </source>
</evidence>
<evidence type="ECO:0000313" key="5">
    <source>
        <dbReference type="EMBL" id="MBK4733468.1"/>
    </source>
</evidence>
<accession>A0A934W5Q2</accession>
<dbReference type="EC" id="3.5.2.6" evidence="3"/>
<dbReference type="InterPro" id="IPR000871">
    <property type="entry name" value="Beta-lactam_class-A"/>
</dbReference>
<dbReference type="PANTHER" id="PTHR35333">
    <property type="entry name" value="BETA-LACTAMASE"/>
    <property type="match status" value="1"/>
</dbReference>
<dbReference type="InterPro" id="IPR045155">
    <property type="entry name" value="Beta-lactam_cat"/>
</dbReference>
<evidence type="ECO:0000256" key="2">
    <source>
        <dbReference type="ARBA" id="ARBA00009009"/>
    </source>
</evidence>
<protein>
    <recommendedName>
        <fullName evidence="3">beta-lactamase</fullName>
        <ecNumber evidence="3">3.5.2.6</ecNumber>
    </recommendedName>
</protein>
<dbReference type="PANTHER" id="PTHR35333:SF3">
    <property type="entry name" value="BETA-LACTAMASE-TYPE TRANSPEPTIDASE FOLD CONTAINING PROTEIN"/>
    <property type="match status" value="1"/>
</dbReference>
<dbReference type="GO" id="GO:0030655">
    <property type="term" value="P:beta-lactam antibiotic catabolic process"/>
    <property type="evidence" value="ECO:0007669"/>
    <property type="project" value="InterPro"/>
</dbReference>